<protein>
    <submittedName>
        <fullName evidence="9">Cytochrome c family protein</fullName>
    </submittedName>
</protein>
<feature type="region of interest" description="Disordered" evidence="7">
    <location>
        <begin position="24"/>
        <end position="62"/>
    </location>
</feature>
<evidence type="ECO:0000256" key="3">
    <source>
        <dbReference type="ARBA" id="ARBA00022723"/>
    </source>
</evidence>
<evidence type="ECO:0000313" key="10">
    <source>
        <dbReference type="Proteomes" id="UP001206067"/>
    </source>
</evidence>
<evidence type="ECO:0000256" key="1">
    <source>
        <dbReference type="ARBA" id="ARBA00022448"/>
    </source>
</evidence>
<evidence type="ECO:0000256" key="4">
    <source>
        <dbReference type="ARBA" id="ARBA00022982"/>
    </source>
</evidence>
<dbReference type="SUPFAM" id="SSF46626">
    <property type="entry name" value="Cytochrome c"/>
    <property type="match status" value="1"/>
</dbReference>
<dbReference type="Pfam" id="PF00034">
    <property type="entry name" value="Cytochrom_C"/>
    <property type="match status" value="1"/>
</dbReference>
<evidence type="ECO:0000256" key="2">
    <source>
        <dbReference type="ARBA" id="ARBA00022617"/>
    </source>
</evidence>
<keyword evidence="3 6" id="KW-0479">Metal-binding</keyword>
<feature type="compositionally biased region" description="Polar residues" evidence="7">
    <location>
        <begin position="38"/>
        <end position="56"/>
    </location>
</feature>
<dbReference type="Proteomes" id="UP001206067">
    <property type="component" value="Unassembled WGS sequence"/>
</dbReference>
<organism evidence="9 10">
    <name type="scientific">Parerythrobacter lacustris</name>
    <dbReference type="NCBI Taxonomy" id="2969984"/>
    <lineage>
        <taxon>Bacteria</taxon>
        <taxon>Pseudomonadati</taxon>
        <taxon>Pseudomonadota</taxon>
        <taxon>Alphaproteobacteria</taxon>
        <taxon>Sphingomonadales</taxon>
        <taxon>Erythrobacteraceae</taxon>
        <taxon>Parerythrobacter</taxon>
    </lineage>
</organism>
<proteinExistence type="predicted"/>
<keyword evidence="4" id="KW-0249">Electron transport</keyword>
<evidence type="ECO:0000256" key="6">
    <source>
        <dbReference type="PROSITE-ProRule" id="PRU00433"/>
    </source>
</evidence>
<dbReference type="Gene3D" id="1.10.760.10">
    <property type="entry name" value="Cytochrome c-like domain"/>
    <property type="match status" value="1"/>
</dbReference>
<reference evidence="9 10" key="1">
    <citation type="submission" date="2022-08" db="EMBL/GenBank/DDBJ databases">
        <title>Polyphasic taxonomy analysis of Qipengyuania sp.RS5-5.</title>
        <authorList>
            <person name="Xamxidin M."/>
            <person name="Wu M."/>
        </authorList>
    </citation>
    <scope>NUCLEOTIDE SEQUENCE [LARGE SCALE GENOMIC DNA]</scope>
    <source>
        <strain evidence="9 10">RS5-5</strain>
    </source>
</reference>
<keyword evidence="1" id="KW-0813">Transport</keyword>
<gene>
    <name evidence="9" type="ORF">NSO95_14630</name>
</gene>
<evidence type="ECO:0000256" key="5">
    <source>
        <dbReference type="ARBA" id="ARBA00023004"/>
    </source>
</evidence>
<keyword evidence="5 6" id="KW-0408">Iron</keyword>
<accession>A0ABT1XU60</accession>
<dbReference type="InterPro" id="IPR009056">
    <property type="entry name" value="Cyt_c-like_dom"/>
</dbReference>
<dbReference type="PRINTS" id="PR00604">
    <property type="entry name" value="CYTCHRMECIAB"/>
</dbReference>
<dbReference type="InterPro" id="IPR002327">
    <property type="entry name" value="Cyt_c_1A/1B"/>
</dbReference>
<evidence type="ECO:0000313" key="9">
    <source>
        <dbReference type="EMBL" id="MCR2835182.1"/>
    </source>
</evidence>
<keyword evidence="10" id="KW-1185">Reference proteome</keyword>
<dbReference type="RefSeq" id="WP_257597074.1">
    <property type="nucleotide sequence ID" value="NZ_JANKHH010000008.1"/>
</dbReference>
<feature type="domain" description="Cytochrome c" evidence="8">
    <location>
        <begin position="72"/>
        <end position="171"/>
    </location>
</feature>
<dbReference type="EMBL" id="JANKHH010000008">
    <property type="protein sequence ID" value="MCR2835182.1"/>
    <property type="molecule type" value="Genomic_DNA"/>
</dbReference>
<dbReference type="InterPro" id="IPR036909">
    <property type="entry name" value="Cyt_c-like_dom_sf"/>
</dbReference>
<sequence>MNLERVLGLIAIMSMVASCGDGAEDRLTPPVNPDAALASSNDDTGMRSTPDGTTAENAGGPSDGAALAALKPDATRGASVFARCRACHVLEPGTHGIGPSLAGVVGRPAGTLGGYAYSTALQNSGINWSKEQLSRFLENPRQIAPGNKMMFVGLPDAQDRADVIAYIESGG</sequence>
<dbReference type="PANTHER" id="PTHR11961">
    <property type="entry name" value="CYTOCHROME C"/>
    <property type="match status" value="1"/>
</dbReference>
<dbReference type="PROSITE" id="PS51257">
    <property type="entry name" value="PROKAR_LIPOPROTEIN"/>
    <property type="match status" value="1"/>
</dbReference>
<name>A0ABT1XU60_9SPHN</name>
<keyword evidence="2 6" id="KW-0349">Heme</keyword>
<comment type="caution">
    <text evidence="9">The sequence shown here is derived from an EMBL/GenBank/DDBJ whole genome shotgun (WGS) entry which is preliminary data.</text>
</comment>
<dbReference type="PROSITE" id="PS51007">
    <property type="entry name" value="CYTC"/>
    <property type="match status" value="1"/>
</dbReference>
<evidence type="ECO:0000259" key="8">
    <source>
        <dbReference type="PROSITE" id="PS51007"/>
    </source>
</evidence>
<evidence type="ECO:0000256" key="7">
    <source>
        <dbReference type="SAM" id="MobiDB-lite"/>
    </source>
</evidence>